<sequence length="114" mass="12520">MAAKQENKAFYMEVGNRVRTVRENLGLTRKELAGRIGLSEYFLVSIENGRKGISIATLCKLSNALCTPAEFLLTGRESPSDVTSITAMLSTMEPRVVKGAERILKAYLLAIRGI</sequence>
<gene>
    <name evidence="3" type="ORF">AULFYP135_01058</name>
</gene>
<dbReference type="EMBL" id="CACRSL010000003">
    <property type="protein sequence ID" value="VYS95478.1"/>
    <property type="molecule type" value="Genomic_DNA"/>
</dbReference>
<dbReference type="Gene3D" id="1.10.260.40">
    <property type="entry name" value="lambda repressor-like DNA-binding domains"/>
    <property type="match status" value="1"/>
</dbReference>
<dbReference type="InterPro" id="IPR010982">
    <property type="entry name" value="Lambda_DNA-bd_dom_sf"/>
</dbReference>
<dbReference type="CDD" id="cd00093">
    <property type="entry name" value="HTH_XRE"/>
    <property type="match status" value="1"/>
</dbReference>
<evidence type="ECO:0000259" key="2">
    <source>
        <dbReference type="PROSITE" id="PS50943"/>
    </source>
</evidence>
<dbReference type="GO" id="GO:0003700">
    <property type="term" value="F:DNA-binding transcription factor activity"/>
    <property type="evidence" value="ECO:0007669"/>
    <property type="project" value="TreeGrafter"/>
</dbReference>
<organism evidence="3">
    <name type="scientific">uncultured Anaerotruncus sp</name>
    <dbReference type="NCBI Taxonomy" id="905011"/>
    <lineage>
        <taxon>Bacteria</taxon>
        <taxon>Bacillati</taxon>
        <taxon>Bacillota</taxon>
        <taxon>Clostridia</taxon>
        <taxon>Eubacteriales</taxon>
        <taxon>Oscillospiraceae</taxon>
        <taxon>Anaerotruncus</taxon>
        <taxon>environmental samples</taxon>
    </lineage>
</organism>
<evidence type="ECO:0000256" key="1">
    <source>
        <dbReference type="ARBA" id="ARBA00023125"/>
    </source>
</evidence>
<reference evidence="3" key="1">
    <citation type="submission" date="2019-11" db="EMBL/GenBank/DDBJ databases">
        <authorList>
            <person name="Feng L."/>
        </authorList>
    </citation>
    <scope>NUCLEOTIDE SEQUENCE</scope>
    <source>
        <strain evidence="3">AundefinedLFYP135</strain>
    </source>
</reference>
<protein>
    <submittedName>
        <fullName evidence="3">Anaerobic benzoate catabolism transcriptional regulator</fullName>
    </submittedName>
</protein>
<dbReference type="Pfam" id="PF12844">
    <property type="entry name" value="HTH_19"/>
    <property type="match status" value="1"/>
</dbReference>
<dbReference type="InterPro" id="IPR001387">
    <property type="entry name" value="Cro/C1-type_HTH"/>
</dbReference>
<dbReference type="PANTHER" id="PTHR46797:SF1">
    <property type="entry name" value="METHYLPHOSPHONATE SYNTHASE"/>
    <property type="match status" value="1"/>
</dbReference>
<name>A0A6N2SSA8_9FIRM</name>
<dbReference type="AlphaFoldDB" id="A0A6N2SSA8"/>
<dbReference type="GO" id="GO:0005829">
    <property type="term" value="C:cytosol"/>
    <property type="evidence" value="ECO:0007669"/>
    <property type="project" value="TreeGrafter"/>
</dbReference>
<keyword evidence="1" id="KW-0238">DNA-binding</keyword>
<dbReference type="InterPro" id="IPR050807">
    <property type="entry name" value="TransReg_Diox_bact_type"/>
</dbReference>
<proteinExistence type="predicted"/>
<dbReference type="PROSITE" id="PS50943">
    <property type="entry name" value="HTH_CROC1"/>
    <property type="match status" value="1"/>
</dbReference>
<dbReference type="SUPFAM" id="SSF47413">
    <property type="entry name" value="lambda repressor-like DNA-binding domains"/>
    <property type="match status" value="1"/>
</dbReference>
<accession>A0A6N2SSA8</accession>
<feature type="domain" description="HTH cro/C1-type" evidence="2">
    <location>
        <begin position="18"/>
        <end position="71"/>
    </location>
</feature>
<dbReference type="SMART" id="SM00530">
    <property type="entry name" value="HTH_XRE"/>
    <property type="match status" value="1"/>
</dbReference>
<dbReference type="GO" id="GO:0003677">
    <property type="term" value="F:DNA binding"/>
    <property type="evidence" value="ECO:0007669"/>
    <property type="project" value="UniProtKB-KW"/>
</dbReference>
<evidence type="ECO:0000313" key="3">
    <source>
        <dbReference type="EMBL" id="VYS95478.1"/>
    </source>
</evidence>
<dbReference type="PANTHER" id="PTHR46797">
    <property type="entry name" value="HTH-TYPE TRANSCRIPTIONAL REGULATOR"/>
    <property type="match status" value="1"/>
</dbReference>